<dbReference type="Proteomes" id="UP001476807">
    <property type="component" value="Unassembled WGS sequence"/>
</dbReference>
<evidence type="ECO:0000313" key="2">
    <source>
        <dbReference type="Proteomes" id="UP001476807"/>
    </source>
</evidence>
<organism evidence="1 2">
    <name type="scientific">Pontibacter populi</name>
    <dbReference type="NCBI Taxonomy" id="890055"/>
    <lineage>
        <taxon>Bacteria</taxon>
        <taxon>Pseudomonadati</taxon>
        <taxon>Bacteroidota</taxon>
        <taxon>Cytophagia</taxon>
        <taxon>Cytophagales</taxon>
        <taxon>Hymenobacteraceae</taxon>
        <taxon>Pontibacter</taxon>
    </lineage>
</organism>
<evidence type="ECO:0000313" key="1">
    <source>
        <dbReference type="EMBL" id="MER2997812.1"/>
    </source>
</evidence>
<gene>
    <name evidence="1" type="ORF">ABS362_09650</name>
</gene>
<dbReference type="RefSeq" id="WP_350412235.1">
    <property type="nucleotide sequence ID" value="NZ_JBEOKT010000007.1"/>
</dbReference>
<comment type="caution">
    <text evidence="1">The sequence shown here is derived from an EMBL/GenBank/DDBJ whole genome shotgun (WGS) entry which is preliminary data.</text>
</comment>
<sequence>MDGYYEKYHSLWVERLVNIWCRRHCDEGAKEIRTARCPKTRPPGREGTKA</sequence>
<accession>A0ABV1RUS3</accession>
<keyword evidence="2" id="KW-1185">Reference proteome</keyword>
<name>A0ABV1RUS3_9BACT</name>
<dbReference type="EMBL" id="JBEOKT010000007">
    <property type="protein sequence ID" value="MER2997812.1"/>
    <property type="molecule type" value="Genomic_DNA"/>
</dbReference>
<proteinExistence type="predicted"/>
<protein>
    <submittedName>
        <fullName evidence="1">Uncharacterized protein</fullName>
    </submittedName>
</protein>
<reference evidence="1 2" key="1">
    <citation type="submission" date="2024-06" db="EMBL/GenBank/DDBJ databases">
        <title>Pontibacter populi HYL7-15.</title>
        <authorList>
            <person name="Kim M.K."/>
        </authorList>
    </citation>
    <scope>NUCLEOTIDE SEQUENCE [LARGE SCALE GENOMIC DNA]</scope>
    <source>
        <strain evidence="1 2">HYL7-15</strain>
    </source>
</reference>